<reference evidence="7" key="1">
    <citation type="submission" date="2018-11" db="EMBL/GenBank/DDBJ databases">
        <title>Complete genome sequence of Paenibacillus sp. ML311-T8.</title>
        <authorList>
            <person name="Nam Y.-D."/>
            <person name="Kang J."/>
            <person name="Chung W.-H."/>
            <person name="Park Y.S."/>
        </authorList>
    </citation>
    <scope>NUCLEOTIDE SEQUENCE [LARGE SCALE GENOMIC DNA]</scope>
    <source>
        <strain evidence="7">ML311-T8</strain>
    </source>
</reference>
<dbReference type="PANTHER" id="PTHR43649">
    <property type="entry name" value="ARABINOSE-BINDING PROTEIN-RELATED"/>
    <property type="match status" value="1"/>
</dbReference>
<evidence type="ECO:0000256" key="2">
    <source>
        <dbReference type="ARBA" id="ARBA00022729"/>
    </source>
</evidence>
<keyword evidence="3" id="KW-0472">Membrane</keyword>
<dbReference type="KEGG" id="ppsc:EHS13_32820"/>
<dbReference type="Proteomes" id="UP000426246">
    <property type="component" value="Chromosome"/>
</dbReference>
<dbReference type="CDD" id="cd13585">
    <property type="entry name" value="PBP2_TMBP_like"/>
    <property type="match status" value="1"/>
</dbReference>
<dbReference type="SUPFAM" id="SSF53850">
    <property type="entry name" value="Periplasmic binding protein-like II"/>
    <property type="match status" value="1"/>
</dbReference>
<keyword evidence="7" id="KW-1185">Reference proteome</keyword>
<dbReference type="PANTHER" id="PTHR43649:SF33">
    <property type="entry name" value="POLYGALACTURONAN_RHAMNOGALACTURONAN-BINDING PROTEIN YTCQ"/>
    <property type="match status" value="1"/>
</dbReference>
<organism evidence="6 7">
    <name type="scientific">Paenibacillus psychroresistens</name>
    <dbReference type="NCBI Taxonomy" id="1778678"/>
    <lineage>
        <taxon>Bacteria</taxon>
        <taxon>Bacillati</taxon>
        <taxon>Bacillota</taxon>
        <taxon>Bacilli</taxon>
        <taxon>Bacillales</taxon>
        <taxon>Paenibacillaceae</taxon>
        <taxon>Paenibacillus</taxon>
    </lineage>
</organism>
<evidence type="ECO:0000313" key="7">
    <source>
        <dbReference type="Proteomes" id="UP000426246"/>
    </source>
</evidence>
<evidence type="ECO:0000256" key="4">
    <source>
        <dbReference type="ARBA" id="ARBA00023139"/>
    </source>
</evidence>
<dbReference type="Gene3D" id="3.40.190.10">
    <property type="entry name" value="Periplasmic binding protein-like II"/>
    <property type="match status" value="1"/>
</dbReference>
<dbReference type="InterPro" id="IPR006059">
    <property type="entry name" value="SBP"/>
</dbReference>
<protein>
    <submittedName>
        <fullName evidence="6">Sugar ABC transporter substrate-binding protein</fullName>
    </submittedName>
</protein>
<name>A0A6B8RVZ4_9BACL</name>
<evidence type="ECO:0000256" key="5">
    <source>
        <dbReference type="ARBA" id="ARBA00023288"/>
    </source>
</evidence>
<evidence type="ECO:0000256" key="3">
    <source>
        <dbReference type="ARBA" id="ARBA00023136"/>
    </source>
</evidence>
<evidence type="ECO:0000256" key="1">
    <source>
        <dbReference type="ARBA" id="ARBA00022475"/>
    </source>
</evidence>
<keyword evidence="2" id="KW-0732">Signal</keyword>
<dbReference type="InterPro" id="IPR050490">
    <property type="entry name" value="Bact_solute-bd_prot1"/>
</dbReference>
<dbReference type="Pfam" id="PF01547">
    <property type="entry name" value="SBP_bac_1"/>
    <property type="match status" value="1"/>
</dbReference>
<dbReference type="AlphaFoldDB" id="A0A6B8RVZ4"/>
<keyword evidence="1" id="KW-1003">Cell membrane</keyword>
<evidence type="ECO:0000313" key="6">
    <source>
        <dbReference type="EMBL" id="QGQ99308.1"/>
    </source>
</evidence>
<keyword evidence="5" id="KW-0449">Lipoprotein</keyword>
<proteinExistence type="predicted"/>
<keyword evidence="4" id="KW-0564">Palmitate</keyword>
<dbReference type="EMBL" id="CP034235">
    <property type="protein sequence ID" value="QGQ99308.1"/>
    <property type="molecule type" value="Genomic_DNA"/>
</dbReference>
<accession>A0A6B8RVZ4</accession>
<gene>
    <name evidence="6" type="ORF">EHS13_32820</name>
</gene>
<sequence>MMFNPLLAYFLTNQHLNLTKCTYIGEAFYIMIFLYEYRGTISNMKKSLFTVILFTMIFSLSACNEPMKAKEPATIHLLLPKPNGYDSGGYLRDDLFKKAVPAFQKINPLITVVIDYITGEENYETDPLDVIPYNTLLINEVQKEEIFLDLKPLQQKADNKELDINKNILDLATSNGKLLIIPSSANPLVILYNKDLYKKAGIPFPQGNWTWEQFREVSKKIKDNHGSVIPYDPYIMELLMSSTGKSLISPDADTSIGYLDSPEAIRSIQWLNDYYKDDESKTVPLNFTDAYIRFSTEQVAMILGSIDSYTLLKQKIGDKIGAAPLPYFEGGMRANPISFDGYGISKNSKHPEESWAFIQYLTLTNHENAISFSNFNITTSASVAKGIHQDTDPIKSVIADELNYAVLPSGFRSPLYSNPKINNQFQELFNLDDKELPEKLHELALSADEELKRVVKGD</sequence>